<dbReference type="EMBL" id="JBHUFW010000005">
    <property type="protein sequence ID" value="MFD1863072.1"/>
    <property type="molecule type" value="Genomic_DNA"/>
</dbReference>
<dbReference type="Proteomes" id="UP001597273">
    <property type="component" value="Unassembled WGS sequence"/>
</dbReference>
<evidence type="ECO:0000313" key="3">
    <source>
        <dbReference type="Proteomes" id="UP001597273"/>
    </source>
</evidence>
<keyword evidence="3" id="KW-1185">Reference proteome</keyword>
<keyword evidence="1" id="KW-1133">Transmembrane helix</keyword>
<keyword evidence="1" id="KW-0472">Membrane</keyword>
<comment type="caution">
    <text evidence="2">The sequence shown here is derived from an EMBL/GenBank/DDBJ whole genome shotgun (WGS) entry which is preliminary data.</text>
</comment>
<evidence type="ECO:0000256" key="1">
    <source>
        <dbReference type="SAM" id="Phobius"/>
    </source>
</evidence>
<evidence type="ECO:0008006" key="4">
    <source>
        <dbReference type="Google" id="ProtNLM"/>
    </source>
</evidence>
<dbReference type="RefSeq" id="WP_204891969.1">
    <property type="nucleotide sequence ID" value="NZ_JBHUFW010000005.1"/>
</dbReference>
<sequence length="74" mass="8337">MLKKSKKLLLTGFVLIVLPPLFIVMGGIPTLAEVFGYGEGFAYLMAYLLLFCIFVGMVLVMIALIRMFFVKKQE</sequence>
<keyword evidence="1" id="KW-0812">Transmembrane</keyword>
<evidence type="ECO:0000313" key="2">
    <source>
        <dbReference type="EMBL" id="MFD1863072.1"/>
    </source>
</evidence>
<protein>
    <recommendedName>
        <fullName evidence="4">DUF3311 domain-containing protein</fullName>
    </recommendedName>
</protein>
<reference evidence="3" key="1">
    <citation type="journal article" date="2019" name="Int. J. Syst. Evol. Microbiol.">
        <title>The Global Catalogue of Microorganisms (GCM) 10K type strain sequencing project: providing services to taxonomists for standard genome sequencing and annotation.</title>
        <authorList>
            <consortium name="The Broad Institute Genomics Platform"/>
            <consortium name="The Broad Institute Genome Sequencing Center for Infectious Disease"/>
            <person name="Wu L."/>
            <person name="Ma J."/>
        </authorList>
    </citation>
    <scope>NUCLEOTIDE SEQUENCE [LARGE SCALE GENOMIC DNA]</scope>
    <source>
        <strain evidence="3">CGMCC 1.15475</strain>
    </source>
</reference>
<accession>A0ABW4QHH8</accession>
<proteinExistence type="predicted"/>
<gene>
    <name evidence="2" type="ORF">ACFSDB_09025</name>
</gene>
<name>A0ABW4QHH8_9BACL</name>
<organism evidence="2 3">
    <name type="scientific">Planococcus chinensis</name>
    <dbReference type="NCBI Taxonomy" id="272917"/>
    <lineage>
        <taxon>Bacteria</taxon>
        <taxon>Bacillati</taxon>
        <taxon>Bacillota</taxon>
        <taxon>Bacilli</taxon>
        <taxon>Bacillales</taxon>
        <taxon>Caryophanaceae</taxon>
        <taxon>Planococcus</taxon>
    </lineage>
</organism>
<feature type="transmembrane region" description="Helical" evidence="1">
    <location>
        <begin position="42"/>
        <end position="69"/>
    </location>
</feature>